<evidence type="ECO:0000259" key="8">
    <source>
        <dbReference type="Pfam" id="PF03460"/>
    </source>
</evidence>
<evidence type="ECO:0000313" key="9">
    <source>
        <dbReference type="EMBL" id="CUN68940.1"/>
    </source>
</evidence>
<dbReference type="RefSeq" id="WP_055257975.1">
    <property type="nucleotide sequence ID" value="NZ_BCMV01000069.1"/>
</dbReference>
<feature type="domain" description="Nitrite/Sulfite reductase ferredoxin-like" evidence="8">
    <location>
        <begin position="45"/>
        <end position="107"/>
    </location>
</feature>
<dbReference type="SUPFAM" id="SSF56014">
    <property type="entry name" value="Nitrite and sulphite reductase 4Fe-4S domain-like"/>
    <property type="match status" value="2"/>
</dbReference>
<dbReference type="PANTHER" id="PTHR32439">
    <property type="entry name" value="FERREDOXIN--NITRITE REDUCTASE, CHLOROPLASTIC"/>
    <property type="match status" value="1"/>
</dbReference>
<keyword evidence="6" id="KW-0411">Iron-sulfur</keyword>
<dbReference type="Gene3D" id="3.90.480.10">
    <property type="entry name" value="Sulfite Reductase Hemoprotein,Domain 2"/>
    <property type="match status" value="1"/>
</dbReference>
<keyword evidence="10" id="KW-1185">Reference proteome</keyword>
<reference evidence="9 10" key="1">
    <citation type="submission" date="2015-09" db="EMBL/GenBank/DDBJ databases">
        <authorList>
            <consortium name="Pathogen Informatics"/>
        </authorList>
    </citation>
    <scope>NUCLEOTIDE SEQUENCE [LARGE SCALE GENOMIC DNA]</scope>
    <source>
        <strain evidence="9 10">2789STDY5834858</strain>
    </source>
</reference>
<evidence type="ECO:0000256" key="2">
    <source>
        <dbReference type="ARBA" id="ARBA00022617"/>
    </source>
</evidence>
<name>A0ABM9UPL8_SARVE</name>
<evidence type="ECO:0000256" key="5">
    <source>
        <dbReference type="ARBA" id="ARBA00023004"/>
    </source>
</evidence>
<evidence type="ECO:0000256" key="3">
    <source>
        <dbReference type="ARBA" id="ARBA00022723"/>
    </source>
</evidence>
<protein>
    <submittedName>
        <fullName evidence="9">Sulfite reductase [ferredoxin]</fullName>
        <ecNumber evidence="9">1.8.7.1</ecNumber>
    </submittedName>
</protein>
<accession>A0ABM9UPL8</accession>
<dbReference type="InterPro" id="IPR006067">
    <property type="entry name" value="NO2/SO3_Rdtase_4Fe4S_dom"/>
</dbReference>
<gene>
    <name evidence="9" type="primary">sir_3</name>
    <name evidence="9" type="ORF">ERS852473_00858</name>
</gene>
<feature type="domain" description="Nitrite/sulphite reductase 4Fe-4S" evidence="7">
    <location>
        <begin position="119"/>
        <end position="271"/>
    </location>
</feature>
<evidence type="ECO:0000256" key="4">
    <source>
        <dbReference type="ARBA" id="ARBA00023002"/>
    </source>
</evidence>
<evidence type="ECO:0000259" key="7">
    <source>
        <dbReference type="Pfam" id="PF01077"/>
    </source>
</evidence>
<dbReference type="InterPro" id="IPR005117">
    <property type="entry name" value="NiRdtase/SiRdtase_haem-b_fer"/>
</dbReference>
<keyword evidence="2" id="KW-0349">Heme</keyword>
<dbReference type="InterPro" id="IPR006066">
    <property type="entry name" value="NO2/SO3_Rdtase_FeS/sirohaem_BS"/>
</dbReference>
<proteinExistence type="predicted"/>
<evidence type="ECO:0000256" key="6">
    <source>
        <dbReference type="ARBA" id="ARBA00023014"/>
    </source>
</evidence>
<sequence>MNSELKKTLINEIDEFKEIAYKFLSGEINRAQFKKASGKMGVYSHRDGKSFMVRLRTTAGVIPVKKLEFIHNLAKKYDLHKIHITTRQAIQLHGVNIDDACEILKEAIEFGICTRGVGGDNPGNIAMSALSGVKVGEAFDIVPYVFAIDDNIKRQVTSYNLPRKLKINLSNDTKDRVHVTAVDLGFLAVKDGEKNKFKVFIGGGIGRNPRVAVELEKLINPEDVVYHLEAITNLFMAEGDYNNHGKARIRYIVERMGEEAFTKCYMKHLSEAFEKFGDSLKVYPTIKEILKAGIKTDIKSFRLTEQKQEGLYSVYVKPIGGQFKTCDIEKILKAIKEMEDVELRLTSTEGYYIINLNGKEAEKMLELTESMTGKTRLEDSVSCIGVPVCQMGVMPSQTLLNEIITYFRENNITDDLLPRLAISGCPNSCSIHELAPIGFAGKFKRVNGTMQNTFELHIRGKFAIGQTKFGTYVGDILQARIPEYLMEIAKELKKENMEFEPWFIANQEKFQTITSNYLV</sequence>
<dbReference type="PANTHER" id="PTHR32439:SF9">
    <property type="entry name" value="BLR3264 PROTEIN"/>
    <property type="match status" value="1"/>
</dbReference>
<keyword evidence="4 9" id="KW-0560">Oxidoreductase</keyword>
<dbReference type="InterPro" id="IPR036136">
    <property type="entry name" value="Nit/Sulf_reduc_fer-like_dom_sf"/>
</dbReference>
<organism evidence="9 10">
    <name type="scientific">Sarcina ventriculi</name>
    <name type="common">Clostridium ventriculi</name>
    <dbReference type="NCBI Taxonomy" id="1267"/>
    <lineage>
        <taxon>Bacteria</taxon>
        <taxon>Bacillati</taxon>
        <taxon>Bacillota</taxon>
        <taxon>Clostridia</taxon>
        <taxon>Eubacteriales</taxon>
        <taxon>Clostridiaceae</taxon>
        <taxon>Sarcina</taxon>
    </lineage>
</organism>
<dbReference type="Pfam" id="PF03460">
    <property type="entry name" value="NIR_SIR_ferr"/>
    <property type="match status" value="2"/>
</dbReference>
<dbReference type="GO" id="GO:0050311">
    <property type="term" value="F:sulfite reductase (ferredoxin) activity"/>
    <property type="evidence" value="ECO:0007669"/>
    <property type="project" value="UniProtKB-EC"/>
</dbReference>
<dbReference type="SUPFAM" id="SSF55124">
    <property type="entry name" value="Nitrite/Sulfite reductase N-terminal domain-like"/>
    <property type="match status" value="2"/>
</dbReference>
<dbReference type="Gene3D" id="3.30.413.10">
    <property type="entry name" value="Sulfite Reductase Hemoprotein, domain 1"/>
    <property type="match status" value="2"/>
</dbReference>
<dbReference type="InterPro" id="IPR045854">
    <property type="entry name" value="NO2/SO3_Rdtase_4Fe4S_sf"/>
</dbReference>
<evidence type="ECO:0000256" key="1">
    <source>
        <dbReference type="ARBA" id="ARBA00022485"/>
    </source>
</evidence>
<evidence type="ECO:0000313" key="10">
    <source>
        <dbReference type="Proteomes" id="UP000095488"/>
    </source>
</evidence>
<dbReference type="EC" id="1.8.7.1" evidence="9"/>
<dbReference type="InterPro" id="IPR051329">
    <property type="entry name" value="NIR_SIR_4Fe-4S"/>
</dbReference>
<feature type="domain" description="Nitrite/Sulfite reductase ferredoxin-like" evidence="8">
    <location>
        <begin position="305"/>
        <end position="367"/>
    </location>
</feature>
<dbReference type="Pfam" id="PF01077">
    <property type="entry name" value="NIR_SIR"/>
    <property type="match status" value="1"/>
</dbReference>
<keyword evidence="3" id="KW-0479">Metal-binding</keyword>
<dbReference type="PRINTS" id="PR00397">
    <property type="entry name" value="SIROHAEM"/>
</dbReference>
<comment type="caution">
    <text evidence="9">The sequence shown here is derived from an EMBL/GenBank/DDBJ whole genome shotgun (WGS) entry which is preliminary data.</text>
</comment>
<dbReference type="Proteomes" id="UP000095488">
    <property type="component" value="Unassembled WGS sequence"/>
</dbReference>
<keyword evidence="1" id="KW-0004">4Fe-4S</keyword>
<dbReference type="EMBL" id="CYZR01000002">
    <property type="protein sequence ID" value="CUN68940.1"/>
    <property type="molecule type" value="Genomic_DNA"/>
</dbReference>
<keyword evidence="5" id="KW-0408">Iron</keyword>